<dbReference type="NCBIfam" id="NF040570">
    <property type="entry name" value="guided_TnpB"/>
    <property type="match status" value="1"/>
</dbReference>
<dbReference type="Proteomes" id="UP000030710">
    <property type="component" value="Unassembled WGS sequence"/>
</dbReference>
<dbReference type="RefSeq" id="WP_021055996.1">
    <property type="nucleotide sequence ID" value="NZ_KE356561.1"/>
</dbReference>
<dbReference type="EMBL" id="KE356561">
    <property type="protein sequence ID" value="ERG96532.1"/>
    <property type="molecule type" value="Genomic_DNA"/>
</dbReference>
<dbReference type="eggNOG" id="arCOG00684">
    <property type="taxonomic scope" value="Archaea"/>
</dbReference>
<feature type="coiled-coil region" evidence="6">
    <location>
        <begin position="218"/>
        <end position="248"/>
    </location>
</feature>
<proteinExistence type="inferred from homology"/>
<keyword evidence="4" id="KW-0238">DNA-binding</keyword>
<evidence type="ECO:0000313" key="10">
    <source>
        <dbReference type="EMBL" id="ERG96532.1"/>
    </source>
</evidence>
<evidence type="ECO:0000256" key="2">
    <source>
        <dbReference type="ARBA" id="ARBA00011044"/>
    </source>
</evidence>
<evidence type="ECO:0000256" key="1">
    <source>
        <dbReference type="ARBA" id="ARBA00008761"/>
    </source>
</evidence>
<feature type="compositionally biased region" description="Polar residues" evidence="7">
    <location>
        <begin position="431"/>
        <end position="440"/>
    </location>
</feature>
<name>U1PRX8_9EURY</name>
<comment type="similarity">
    <text evidence="2">In the N-terminal section; belongs to the transposase 2 family.</text>
</comment>
<evidence type="ECO:0000256" key="6">
    <source>
        <dbReference type="SAM" id="Coils"/>
    </source>
</evidence>
<dbReference type="PANTHER" id="PTHR30405:SF11">
    <property type="entry name" value="RNA-GUIDED DNA ENDONUCLEASE RV2885C-RELATED"/>
    <property type="match status" value="1"/>
</dbReference>
<dbReference type="PANTHER" id="PTHR30405">
    <property type="entry name" value="TRANSPOSASE"/>
    <property type="match status" value="1"/>
</dbReference>
<comment type="similarity">
    <text evidence="1">In the C-terminal section; belongs to the transposase 35 family.</text>
</comment>
<keyword evidence="6" id="KW-0175">Coiled coil</keyword>
<evidence type="ECO:0000313" key="11">
    <source>
        <dbReference type="Proteomes" id="UP000030710"/>
    </source>
</evidence>
<dbReference type="InterPro" id="IPR051399">
    <property type="entry name" value="RNA-guided_DNA_endo/Transpos"/>
</dbReference>
<reference evidence="10 11" key="1">
    <citation type="journal article" date="2013" name="PLoS ONE">
        <title>Assembly-driven community genomics of a hypersaline microbial ecosystem.</title>
        <authorList>
            <person name="Podell S."/>
            <person name="Ugalde J.A."/>
            <person name="Narasingarao P."/>
            <person name="Banfield J.F."/>
            <person name="Heidelberg K.B."/>
            <person name="Allen E.E."/>
        </authorList>
    </citation>
    <scope>NUCLEOTIDE SEQUENCE [LARGE SCALE GENOMIC DNA]</scope>
    <source>
        <strain evidence="11">J07HQW2</strain>
    </source>
</reference>
<dbReference type="NCBIfam" id="TIGR01766">
    <property type="entry name" value="IS200/IS605 family accessory protein TnpB-like domain"/>
    <property type="match status" value="1"/>
</dbReference>
<dbReference type="AlphaFoldDB" id="U1PRX8"/>
<feature type="region of interest" description="Disordered" evidence="7">
    <location>
        <begin position="414"/>
        <end position="440"/>
    </location>
</feature>
<feature type="domain" description="Cas12f1-like TNB" evidence="9">
    <location>
        <begin position="306"/>
        <end position="371"/>
    </location>
</feature>
<evidence type="ECO:0000256" key="5">
    <source>
        <dbReference type="ARBA" id="ARBA00023172"/>
    </source>
</evidence>
<sequence>MEYAYRFQAYPDRTGVTSEIEQHLDIHRQAYNHTRYEYNNKQNQSNIGSAYKHQKRLTDWKREFSVFSKVHSKALQKTVERFYDNLSNLSKRKDKDYKVGELKWKSPRDYQSITYSQSGFELKNTSGQKTNTATLWLSKIGDIPIRYHRPVPDHATIKEVTLKKETTDEWYVSLSVEVEDERVPNKTPAKELESDDCIGIDLGVLNYIHTSDGVSVDGLDSEDQYERLEREQQKLSRKQNGSNNWEKQRKRVAKIKRHIRRKVLDFQHKITSWLTTEYEAVFVEDLDVKPMMEQSHNARNKQDAAWSQFIDLLEYKADLNGCYIEKVKPEGTSKVCSECGAESDKPVWVREHSCPACGFELDRDWNASINVLERGLELLGDRLGLGQSEVERLMETGLPVGKIRSESVPAKTVVETGSPCENKGSPILKSGTETAVSVSD</sequence>
<evidence type="ECO:0000259" key="9">
    <source>
        <dbReference type="Pfam" id="PF07282"/>
    </source>
</evidence>
<dbReference type="GO" id="GO:0006310">
    <property type="term" value="P:DNA recombination"/>
    <property type="evidence" value="ECO:0007669"/>
    <property type="project" value="UniProtKB-KW"/>
</dbReference>
<dbReference type="GO" id="GO:0032196">
    <property type="term" value="P:transposition"/>
    <property type="evidence" value="ECO:0007669"/>
    <property type="project" value="UniProtKB-KW"/>
</dbReference>
<dbReference type="InterPro" id="IPR001959">
    <property type="entry name" value="Transposase"/>
</dbReference>
<accession>U1PRX8</accession>
<evidence type="ECO:0000256" key="3">
    <source>
        <dbReference type="ARBA" id="ARBA00022578"/>
    </source>
</evidence>
<gene>
    <name evidence="10" type="ORF">J07HQW2_03012</name>
</gene>
<evidence type="ECO:0000256" key="4">
    <source>
        <dbReference type="ARBA" id="ARBA00023125"/>
    </source>
</evidence>
<keyword evidence="3" id="KW-0815">Transposition</keyword>
<dbReference type="HOGENOM" id="CLU_032903_0_1_2"/>
<evidence type="ECO:0000256" key="7">
    <source>
        <dbReference type="SAM" id="MobiDB-lite"/>
    </source>
</evidence>
<protein>
    <submittedName>
        <fullName evidence="10">Transposase, IS605 OrfB family, central region</fullName>
    </submittedName>
</protein>
<dbReference type="Pfam" id="PF01385">
    <property type="entry name" value="OrfB_IS605"/>
    <property type="match status" value="1"/>
</dbReference>
<dbReference type="InterPro" id="IPR010095">
    <property type="entry name" value="Cas12f1-like_TNB"/>
</dbReference>
<feature type="domain" description="Probable transposase IS891/IS1136/IS1341" evidence="8">
    <location>
        <begin position="174"/>
        <end position="293"/>
    </location>
</feature>
<dbReference type="GO" id="GO:0003677">
    <property type="term" value="F:DNA binding"/>
    <property type="evidence" value="ECO:0007669"/>
    <property type="project" value="UniProtKB-KW"/>
</dbReference>
<organism evidence="10 11">
    <name type="scientific">Haloquadratum walsbyi J07HQW2</name>
    <dbReference type="NCBI Taxonomy" id="1238425"/>
    <lineage>
        <taxon>Archaea</taxon>
        <taxon>Methanobacteriati</taxon>
        <taxon>Methanobacteriota</taxon>
        <taxon>Stenosarchaea group</taxon>
        <taxon>Halobacteria</taxon>
        <taxon>Halobacteriales</taxon>
        <taxon>Haloferacaceae</taxon>
        <taxon>Haloquadratum</taxon>
    </lineage>
</organism>
<dbReference type="Pfam" id="PF07282">
    <property type="entry name" value="Cas12f1-like_TNB"/>
    <property type="match status" value="1"/>
</dbReference>
<evidence type="ECO:0000259" key="8">
    <source>
        <dbReference type="Pfam" id="PF01385"/>
    </source>
</evidence>
<keyword evidence="5" id="KW-0233">DNA recombination</keyword>